<dbReference type="SUPFAM" id="SSF82689">
    <property type="entry name" value="Mechanosensitive channel protein MscS (YggB), C-terminal domain"/>
    <property type="match status" value="1"/>
</dbReference>
<dbReference type="Pfam" id="PF00924">
    <property type="entry name" value="MS_channel_2nd"/>
    <property type="match status" value="1"/>
</dbReference>
<dbReference type="SUPFAM" id="SSF82861">
    <property type="entry name" value="Mechanosensitive channel protein MscS (YggB), transmembrane region"/>
    <property type="match status" value="1"/>
</dbReference>
<dbReference type="InterPro" id="IPR010920">
    <property type="entry name" value="LSM_dom_sf"/>
</dbReference>
<dbReference type="InterPro" id="IPR049142">
    <property type="entry name" value="MS_channel_1st"/>
</dbReference>
<accession>A3ZZI2</accession>
<evidence type="ECO:0000256" key="7">
    <source>
        <dbReference type="SAM" id="Phobius"/>
    </source>
</evidence>
<comment type="subcellular location">
    <subcellularLocation>
        <location evidence="1">Cell membrane</location>
        <topology evidence="1">Multi-pass membrane protein</topology>
    </subcellularLocation>
</comment>
<feature type="domain" description="Mechanosensitive ion channel transmembrane helices 2/3" evidence="10">
    <location>
        <begin position="107"/>
        <end position="141"/>
    </location>
</feature>
<feature type="transmembrane region" description="Helical" evidence="7">
    <location>
        <begin position="127"/>
        <end position="156"/>
    </location>
</feature>
<keyword evidence="4 7" id="KW-0812">Transmembrane</keyword>
<dbReference type="Pfam" id="PF21082">
    <property type="entry name" value="MS_channel_3rd"/>
    <property type="match status" value="1"/>
</dbReference>
<evidence type="ECO:0000256" key="1">
    <source>
        <dbReference type="ARBA" id="ARBA00004651"/>
    </source>
</evidence>
<evidence type="ECO:0000256" key="2">
    <source>
        <dbReference type="ARBA" id="ARBA00008017"/>
    </source>
</evidence>
<feature type="domain" description="Mechanosensitive ion channel MscS C-terminal" evidence="9">
    <location>
        <begin position="215"/>
        <end position="296"/>
    </location>
</feature>
<name>A3ZZI2_9BACT</name>
<dbReference type="GO" id="GO:0008381">
    <property type="term" value="F:mechanosensitive monoatomic ion channel activity"/>
    <property type="evidence" value="ECO:0007669"/>
    <property type="project" value="InterPro"/>
</dbReference>
<dbReference type="InterPro" id="IPR006686">
    <property type="entry name" value="MscS_channel_CS"/>
</dbReference>
<dbReference type="Gene3D" id="2.30.30.60">
    <property type="match status" value="1"/>
</dbReference>
<dbReference type="OrthoDB" id="9809206at2"/>
<dbReference type="STRING" id="314230.DSM3645_19031"/>
<keyword evidence="5 7" id="KW-1133">Transmembrane helix</keyword>
<keyword evidence="3" id="KW-1003">Cell membrane</keyword>
<dbReference type="PANTHER" id="PTHR30221">
    <property type="entry name" value="SMALL-CONDUCTANCE MECHANOSENSITIVE CHANNEL"/>
    <property type="match status" value="1"/>
</dbReference>
<dbReference type="InterPro" id="IPR006685">
    <property type="entry name" value="MscS_channel_2nd"/>
</dbReference>
<dbReference type="Gene3D" id="1.10.287.1260">
    <property type="match status" value="1"/>
</dbReference>
<protein>
    <recommendedName>
        <fullName evidence="13">Small-conductance mechanosensitive channel</fullName>
    </recommendedName>
</protein>
<evidence type="ECO:0000259" key="8">
    <source>
        <dbReference type="Pfam" id="PF00924"/>
    </source>
</evidence>
<dbReference type="Proteomes" id="UP000004358">
    <property type="component" value="Unassembled WGS sequence"/>
</dbReference>
<dbReference type="Pfam" id="PF21088">
    <property type="entry name" value="MS_channel_1st"/>
    <property type="match status" value="1"/>
</dbReference>
<gene>
    <name evidence="11" type="ORF">DSM3645_19031</name>
</gene>
<evidence type="ECO:0008006" key="13">
    <source>
        <dbReference type="Google" id="ProtNLM"/>
    </source>
</evidence>
<keyword evidence="6 7" id="KW-0472">Membrane</keyword>
<evidence type="ECO:0000259" key="10">
    <source>
        <dbReference type="Pfam" id="PF21088"/>
    </source>
</evidence>
<comment type="caution">
    <text evidence="11">The sequence shown here is derived from an EMBL/GenBank/DDBJ whole genome shotgun (WGS) entry which is preliminary data.</text>
</comment>
<evidence type="ECO:0000256" key="3">
    <source>
        <dbReference type="ARBA" id="ARBA00022475"/>
    </source>
</evidence>
<evidence type="ECO:0000259" key="9">
    <source>
        <dbReference type="Pfam" id="PF21082"/>
    </source>
</evidence>
<dbReference type="HOGENOM" id="CLU_037945_1_1_0"/>
<dbReference type="EMBL" id="AANZ01000024">
    <property type="protein sequence ID" value="EAQ78145.1"/>
    <property type="molecule type" value="Genomic_DNA"/>
</dbReference>
<feature type="domain" description="Mechanosensitive ion channel MscS" evidence="8">
    <location>
        <begin position="142"/>
        <end position="209"/>
    </location>
</feature>
<comment type="similarity">
    <text evidence="2">Belongs to the MscS (TC 1.A.23) family.</text>
</comment>
<dbReference type="InterPro" id="IPR049278">
    <property type="entry name" value="MS_channel_C"/>
</dbReference>
<dbReference type="InterPro" id="IPR045275">
    <property type="entry name" value="MscS_archaea/bacteria_type"/>
</dbReference>
<dbReference type="Gene3D" id="3.30.70.100">
    <property type="match status" value="1"/>
</dbReference>
<dbReference type="InterPro" id="IPR011014">
    <property type="entry name" value="MscS_channel_TM-2"/>
</dbReference>
<dbReference type="PROSITE" id="PS01246">
    <property type="entry name" value="UPF0003"/>
    <property type="match status" value="1"/>
</dbReference>
<dbReference type="InterPro" id="IPR023408">
    <property type="entry name" value="MscS_beta-dom_sf"/>
</dbReference>
<dbReference type="InterPro" id="IPR011066">
    <property type="entry name" value="MscS_channel_C_sf"/>
</dbReference>
<dbReference type="GO" id="GO:0005886">
    <property type="term" value="C:plasma membrane"/>
    <property type="evidence" value="ECO:0007669"/>
    <property type="project" value="UniProtKB-SubCell"/>
</dbReference>
<dbReference type="InterPro" id="IPR008910">
    <property type="entry name" value="MSC_TM_helix"/>
</dbReference>
<reference evidence="11 12" key="1">
    <citation type="submission" date="2006-02" db="EMBL/GenBank/DDBJ databases">
        <authorList>
            <person name="Amann R."/>
            <person name="Ferriera S."/>
            <person name="Johnson J."/>
            <person name="Kravitz S."/>
            <person name="Halpern A."/>
            <person name="Remington K."/>
            <person name="Beeson K."/>
            <person name="Tran B."/>
            <person name="Rogers Y.-H."/>
            <person name="Friedman R."/>
            <person name="Venter J.C."/>
        </authorList>
    </citation>
    <scope>NUCLEOTIDE SEQUENCE [LARGE SCALE GENOMIC DNA]</scope>
    <source>
        <strain evidence="11 12">DSM 3645</strain>
    </source>
</reference>
<dbReference type="SUPFAM" id="SSF50182">
    <property type="entry name" value="Sm-like ribonucleoproteins"/>
    <property type="match status" value="1"/>
</dbReference>
<dbReference type="AlphaFoldDB" id="A3ZZI2"/>
<sequence>MFFNLLLAQVENPGENPAGDNAAAIDVSEKATQTLTDLQNWGNSAVVFVQDQGPEWILRIVTAILILFVGRLVALWASGFLKRLMNRGGVDQTLALFLSNIAYGFFLTLVIVAVLDRLGIDTTSVAAVLAAAGLAVGLALQNSLANFAAGVMIIFFRPFSAGDFVEAGGVSGIVDAVQIFHTQMKTPDNKMIIVPNGNITSGNIINYSRNATRRVDLTVGCGYDDDLREVKKYLIALLESDERILQDPPPEVRVTELASSSVNFIVRGWVKKEDFWAVSCDLTEQVKLGFDERGFSIPYPQSDVHMHQAAPSA</sequence>
<evidence type="ECO:0000256" key="6">
    <source>
        <dbReference type="ARBA" id="ARBA00023136"/>
    </source>
</evidence>
<feature type="transmembrane region" description="Helical" evidence="7">
    <location>
        <begin position="93"/>
        <end position="115"/>
    </location>
</feature>
<dbReference type="PANTHER" id="PTHR30221:SF1">
    <property type="entry name" value="SMALL-CONDUCTANCE MECHANOSENSITIVE CHANNEL"/>
    <property type="match status" value="1"/>
</dbReference>
<evidence type="ECO:0000256" key="5">
    <source>
        <dbReference type="ARBA" id="ARBA00022989"/>
    </source>
</evidence>
<proteinExistence type="inferred from homology"/>
<feature type="transmembrane region" description="Helical" evidence="7">
    <location>
        <begin position="56"/>
        <end position="81"/>
    </location>
</feature>
<evidence type="ECO:0000313" key="11">
    <source>
        <dbReference type="EMBL" id="EAQ78145.1"/>
    </source>
</evidence>
<dbReference type="Pfam" id="PF05552">
    <property type="entry name" value="MS_channel_1st_1"/>
    <property type="match status" value="1"/>
</dbReference>
<dbReference type="eggNOG" id="COG0668">
    <property type="taxonomic scope" value="Bacteria"/>
</dbReference>
<evidence type="ECO:0000256" key="4">
    <source>
        <dbReference type="ARBA" id="ARBA00022692"/>
    </source>
</evidence>
<organism evidence="11 12">
    <name type="scientific">Blastopirellula marina DSM 3645</name>
    <dbReference type="NCBI Taxonomy" id="314230"/>
    <lineage>
        <taxon>Bacteria</taxon>
        <taxon>Pseudomonadati</taxon>
        <taxon>Planctomycetota</taxon>
        <taxon>Planctomycetia</taxon>
        <taxon>Pirellulales</taxon>
        <taxon>Pirellulaceae</taxon>
        <taxon>Blastopirellula</taxon>
    </lineage>
</organism>
<evidence type="ECO:0000313" key="12">
    <source>
        <dbReference type="Proteomes" id="UP000004358"/>
    </source>
</evidence>
<dbReference type="RefSeq" id="WP_002651611.1">
    <property type="nucleotide sequence ID" value="NZ_CH672376.1"/>
</dbReference>